<dbReference type="EMBL" id="BAABKG010000003">
    <property type="protein sequence ID" value="GAA5149967.1"/>
    <property type="molecule type" value="Genomic_DNA"/>
</dbReference>
<dbReference type="InterPro" id="IPR000182">
    <property type="entry name" value="GNAT_dom"/>
</dbReference>
<comment type="caution">
    <text evidence="5">The sequence shown here is derived from an EMBL/GenBank/DDBJ whole genome shotgun (WGS) entry which is preliminary data.</text>
</comment>
<dbReference type="PANTHER" id="PTHR43072:SF23">
    <property type="entry name" value="UPF0039 PROTEIN C11D3.02C"/>
    <property type="match status" value="1"/>
</dbReference>
<dbReference type="Proteomes" id="UP001500221">
    <property type="component" value="Unassembled WGS sequence"/>
</dbReference>
<evidence type="ECO:0000313" key="6">
    <source>
        <dbReference type="Proteomes" id="UP001500221"/>
    </source>
</evidence>
<dbReference type="PANTHER" id="PTHR43072">
    <property type="entry name" value="N-ACETYLTRANSFERASE"/>
    <property type="match status" value="1"/>
</dbReference>
<keyword evidence="2" id="KW-0012">Acyltransferase</keyword>
<evidence type="ECO:0000256" key="3">
    <source>
        <dbReference type="SAM" id="MobiDB-lite"/>
    </source>
</evidence>
<name>A0ABP9PR46_9ACTN</name>
<feature type="compositionally biased region" description="Polar residues" evidence="3">
    <location>
        <begin position="1"/>
        <end position="10"/>
    </location>
</feature>
<keyword evidence="6" id="KW-1185">Reference proteome</keyword>
<feature type="region of interest" description="Disordered" evidence="3">
    <location>
        <begin position="1"/>
        <end position="29"/>
    </location>
</feature>
<dbReference type="InterPro" id="IPR016181">
    <property type="entry name" value="Acyl_CoA_acyltransferase"/>
</dbReference>
<keyword evidence="1" id="KW-0808">Transferase</keyword>
<organism evidence="5 6">
    <name type="scientific">Nocardioides marinquilinus</name>
    <dbReference type="NCBI Taxonomy" id="1210400"/>
    <lineage>
        <taxon>Bacteria</taxon>
        <taxon>Bacillati</taxon>
        <taxon>Actinomycetota</taxon>
        <taxon>Actinomycetes</taxon>
        <taxon>Propionibacteriales</taxon>
        <taxon>Nocardioidaceae</taxon>
        <taxon>Nocardioides</taxon>
    </lineage>
</organism>
<feature type="domain" description="N-acetyltransferase" evidence="4">
    <location>
        <begin position="160"/>
        <end position="307"/>
    </location>
</feature>
<evidence type="ECO:0000313" key="5">
    <source>
        <dbReference type="EMBL" id="GAA5149967.1"/>
    </source>
</evidence>
<accession>A0ABP9PR46</accession>
<dbReference type="SUPFAM" id="SSF55729">
    <property type="entry name" value="Acyl-CoA N-acyltransferases (Nat)"/>
    <property type="match status" value="1"/>
</dbReference>
<dbReference type="PROSITE" id="PS51186">
    <property type="entry name" value="GNAT"/>
    <property type="match status" value="1"/>
</dbReference>
<dbReference type="Gene3D" id="3.40.630.30">
    <property type="match status" value="1"/>
</dbReference>
<evidence type="ECO:0000256" key="2">
    <source>
        <dbReference type="ARBA" id="ARBA00023315"/>
    </source>
</evidence>
<sequence>MPSNLATWQSRPVPDLSLSPSPSPSEEGLVERLTVRRYLGEHGDRDAARAAAAAQVERLRDRSRLLEVREDGVRRGEAWVVQQGDDLAVIDVALDDVALAPALRDALLDLARAERRSRLTVTVSPGDPGSEALVADGGFETFATQMRLDLDVEPPAEDVVVLRPMGQERYNEWIQGQVAEYAEARQRSGESAERAREVSEQQHAELLPDGLRSAGHHIFEGVAGEEVVGLLWLSTERPMVFVYDVVVEEAHRGRGHGAGIMRAGARWALDHGAHAIGLNVFGYNDVARRLYDRLGYQVTENFVARTP</sequence>
<proteinExistence type="predicted"/>
<evidence type="ECO:0000256" key="1">
    <source>
        <dbReference type="ARBA" id="ARBA00022679"/>
    </source>
</evidence>
<dbReference type="CDD" id="cd04301">
    <property type="entry name" value="NAT_SF"/>
    <property type="match status" value="1"/>
</dbReference>
<reference evidence="6" key="1">
    <citation type="journal article" date="2019" name="Int. J. Syst. Evol. Microbiol.">
        <title>The Global Catalogue of Microorganisms (GCM) 10K type strain sequencing project: providing services to taxonomists for standard genome sequencing and annotation.</title>
        <authorList>
            <consortium name="The Broad Institute Genomics Platform"/>
            <consortium name="The Broad Institute Genome Sequencing Center for Infectious Disease"/>
            <person name="Wu L."/>
            <person name="Ma J."/>
        </authorList>
    </citation>
    <scope>NUCLEOTIDE SEQUENCE [LARGE SCALE GENOMIC DNA]</scope>
    <source>
        <strain evidence="6">JCM 18459</strain>
    </source>
</reference>
<dbReference type="Pfam" id="PF00583">
    <property type="entry name" value="Acetyltransf_1"/>
    <property type="match status" value="1"/>
</dbReference>
<gene>
    <name evidence="5" type="ORF">GCM10023340_26120</name>
</gene>
<evidence type="ECO:0000259" key="4">
    <source>
        <dbReference type="PROSITE" id="PS51186"/>
    </source>
</evidence>
<protein>
    <recommendedName>
        <fullName evidence="4">N-acetyltransferase domain-containing protein</fullName>
    </recommendedName>
</protein>